<dbReference type="PANTHER" id="PTHR43252:SF6">
    <property type="entry name" value="NEGATIVE TRANSCRIPTION REGULATOR PADR"/>
    <property type="match status" value="1"/>
</dbReference>
<protein>
    <submittedName>
        <fullName evidence="3">PadR family transcriptional regulator</fullName>
    </submittedName>
</protein>
<sequence>MSLRFAILGLLSNRPMSGYEVKKVIDASVGHFWTADQSQIYRTLAALVEDGLATRRTVPQDDRPNLHLHSITEAGTEALDVWLTSPLPPEPKREPFLARLFFADRLPPAAVRELLEGRRAEMLAQLAELESVEAPEEPTTVPELLRVATLDNGLQHVRAELAWIATLLSRLEGQA</sequence>
<evidence type="ECO:0000313" key="3">
    <source>
        <dbReference type="EMBL" id="QEW01938.1"/>
    </source>
</evidence>
<accession>A0A5J6L0C5</accession>
<evidence type="ECO:0000313" key="4">
    <source>
        <dbReference type="Proteomes" id="UP000325516"/>
    </source>
</evidence>
<dbReference type="Pfam" id="PF10400">
    <property type="entry name" value="Vir_act_alpha_C"/>
    <property type="match status" value="1"/>
</dbReference>
<evidence type="ECO:0000259" key="2">
    <source>
        <dbReference type="Pfam" id="PF10400"/>
    </source>
</evidence>
<dbReference type="InterPro" id="IPR018309">
    <property type="entry name" value="Tscrpt_reg_PadR_C"/>
</dbReference>
<organism evidence="3 4">
    <name type="scientific">Microbacterium lushaniae</name>
    <dbReference type="NCBI Taxonomy" id="2614639"/>
    <lineage>
        <taxon>Bacteria</taxon>
        <taxon>Bacillati</taxon>
        <taxon>Actinomycetota</taxon>
        <taxon>Actinomycetes</taxon>
        <taxon>Micrococcales</taxon>
        <taxon>Microbacteriaceae</taxon>
        <taxon>Microbacterium</taxon>
    </lineage>
</organism>
<reference evidence="4" key="1">
    <citation type="submission" date="2019-09" db="EMBL/GenBank/DDBJ databases">
        <title>Mumia zhuanghuii sp. nov. isolated from the intestinal contents of plateau pika (Ochotona curzoniae) in the Qinghai-Tibet plateau of China.</title>
        <authorList>
            <person name="Tian Z."/>
        </authorList>
    </citation>
    <scope>NUCLEOTIDE SEQUENCE [LARGE SCALE GENOMIC DNA]</scope>
    <source>
        <strain evidence="4">L-031</strain>
    </source>
</reference>
<dbReference type="Pfam" id="PF03551">
    <property type="entry name" value="PadR"/>
    <property type="match status" value="1"/>
</dbReference>
<feature type="domain" description="Transcription regulator PadR N-terminal" evidence="1">
    <location>
        <begin position="7"/>
        <end position="79"/>
    </location>
</feature>
<dbReference type="InterPro" id="IPR005149">
    <property type="entry name" value="Tscrpt_reg_PadR_N"/>
</dbReference>
<dbReference type="InterPro" id="IPR036390">
    <property type="entry name" value="WH_DNA-bd_sf"/>
</dbReference>
<dbReference type="AlphaFoldDB" id="A0A5J6L0C5"/>
<dbReference type="SUPFAM" id="SSF46785">
    <property type="entry name" value="Winged helix' DNA-binding domain"/>
    <property type="match status" value="1"/>
</dbReference>
<dbReference type="PANTHER" id="PTHR43252">
    <property type="entry name" value="TRANSCRIPTIONAL REGULATOR YQJI"/>
    <property type="match status" value="1"/>
</dbReference>
<dbReference type="Gene3D" id="6.10.140.190">
    <property type="match status" value="1"/>
</dbReference>
<name>A0A5J6L0C5_9MICO</name>
<dbReference type="RefSeq" id="WP_150923582.1">
    <property type="nucleotide sequence ID" value="NZ_CP044232.1"/>
</dbReference>
<gene>
    <name evidence="3" type="ORF">F6J85_01705</name>
</gene>
<feature type="domain" description="Transcription regulator PadR C-terminal" evidence="2">
    <location>
        <begin position="93"/>
        <end position="172"/>
    </location>
</feature>
<dbReference type="InterPro" id="IPR036388">
    <property type="entry name" value="WH-like_DNA-bd_sf"/>
</dbReference>
<dbReference type="Gene3D" id="1.10.10.10">
    <property type="entry name" value="Winged helix-like DNA-binding domain superfamily/Winged helix DNA-binding domain"/>
    <property type="match status" value="1"/>
</dbReference>
<keyword evidence="4" id="KW-1185">Reference proteome</keyword>
<dbReference type="KEGG" id="mlz:F6J85_01705"/>
<evidence type="ECO:0000259" key="1">
    <source>
        <dbReference type="Pfam" id="PF03551"/>
    </source>
</evidence>
<dbReference type="Proteomes" id="UP000325516">
    <property type="component" value="Chromosome"/>
</dbReference>
<proteinExistence type="predicted"/>
<dbReference type="EMBL" id="CP044232">
    <property type="protein sequence ID" value="QEW01938.1"/>
    <property type="molecule type" value="Genomic_DNA"/>
</dbReference>